<dbReference type="Proteomes" id="UP000734854">
    <property type="component" value="Unassembled WGS sequence"/>
</dbReference>
<dbReference type="PANTHER" id="PTHR31286">
    <property type="entry name" value="GLYCINE-RICH CELL WALL STRUCTURAL PROTEIN 1.8-LIKE"/>
    <property type="match status" value="1"/>
</dbReference>
<gene>
    <name evidence="3" type="ORF">ZIOFF_047606</name>
</gene>
<feature type="region of interest" description="Disordered" evidence="1">
    <location>
        <begin position="335"/>
        <end position="356"/>
    </location>
</feature>
<dbReference type="InterPro" id="IPR000608">
    <property type="entry name" value="UBC"/>
</dbReference>
<protein>
    <recommendedName>
        <fullName evidence="2">UBC core domain-containing protein</fullName>
    </recommendedName>
</protein>
<reference evidence="3 4" key="1">
    <citation type="submission" date="2020-08" db="EMBL/GenBank/DDBJ databases">
        <title>Plant Genome Project.</title>
        <authorList>
            <person name="Zhang R.-G."/>
        </authorList>
    </citation>
    <scope>NUCLEOTIDE SEQUENCE [LARGE SCALE GENOMIC DNA]</scope>
    <source>
        <tissue evidence="3">Rhizome</tissue>
    </source>
</reference>
<dbReference type="EMBL" id="JACMSC010000013">
    <property type="protein sequence ID" value="KAG6492641.1"/>
    <property type="molecule type" value="Genomic_DNA"/>
</dbReference>
<name>A0A8J5FPE9_ZINOF</name>
<evidence type="ECO:0000313" key="4">
    <source>
        <dbReference type="Proteomes" id="UP000734854"/>
    </source>
</evidence>
<evidence type="ECO:0000259" key="2">
    <source>
        <dbReference type="PROSITE" id="PS50127"/>
    </source>
</evidence>
<dbReference type="InterPro" id="IPR025558">
    <property type="entry name" value="DUF4283"/>
</dbReference>
<feature type="region of interest" description="Disordered" evidence="1">
    <location>
        <begin position="1"/>
        <end position="30"/>
    </location>
</feature>
<evidence type="ECO:0000256" key="1">
    <source>
        <dbReference type="SAM" id="MobiDB-lite"/>
    </source>
</evidence>
<sequence length="443" mass="49796">MGRKKKGIKYSPLNFSKAPLPTSFEEDEVDTSQLANHAEVAAQDAEVVNEVALQDAEVVNEVACDPPSLPLSLPQSAPSPNFAEEAHSVTAGGDEAVARDADQAPSTDVKVTQATIPRGQKKHGSWANPFKDNRRTKMATQLQQSQPTRQRLSFEYDDIETVEDSIGFCLVGCFMGRHPGKNGVSFIGSRWKVPYEFYMHKSGWVVYRFDTMQDRDKVLLGGPYFAYGIPLFLKIMPRCFLFDEDGRYVSAWVQIHGLPPDYWSPKVLGLIGSEIGRPMYTDKLTRTRERLTYARLLVEVSVHDERIREENCKNSGNRHLNRSQPTRGIQQFQYRKKSSFPPQGPPQAVGGTPSPMDRVPEQDPILAETVVEELVQKEIQTSPLPNVLDPLSQPVVVLLSLCSLLTDPNPDDPLVLEIARVYKTDRVKYETTARSWTRKYDMG</sequence>
<dbReference type="AlphaFoldDB" id="A0A8J5FPE9"/>
<organism evidence="3 4">
    <name type="scientific">Zingiber officinale</name>
    <name type="common">Ginger</name>
    <name type="synonym">Amomum zingiber</name>
    <dbReference type="NCBI Taxonomy" id="94328"/>
    <lineage>
        <taxon>Eukaryota</taxon>
        <taxon>Viridiplantae</taxon>
        <taxon>Streptophyta</taxon>
        <taxon>Embryophyta</taxon>
        <taxon>Tracheophyta</taxon>
        <taxon>Spermatophyta</taxon>
        <taxon>Magnoliopsida</taxon>
        <taxon>Liliopsida</taxon>
        <taxon>Zingiberales</taxon>
        <taxon>Zingiberaceae</taxon>
        <taxon>Zingiber</taxon>
    </lineage>
</organism>
<feature type="region of interest" description="Disordered" evidence="1">
    <location>
        <begin position="70"/>
        <end position="89"/>
    </location>
</feature>
<accession>A0A8J5FPE9</accession>
<dbReference type="InterPro" id="IPR016135">
    <property type="entry name" value="UBQ-conjugating_enzyme/RWD"/>
</dbReference>
<feature type="compositionally biased region" description="Low complexity" evidence="1">
    <location>
        <begin position="70"/>
        <end position="80"/>
    </location>
</feature>
<comment type="caution">
    <text evidence="3">The sequence shown here is derived from an EMBL/GenBank/DDBJ whole genome shotgun (WGS) entry which is preliminary data.</text>
</comment>
<keyword evidence="4" id="KW-1185">Reference proteome</keyword>
<dbReference type="PANTHER" id="PTHR31286:SF168">
    <property type="entry name" value="DUF4283 DOMAIN-CONTAINING PROTEIN"/>
    <property type="match status" value="1"/>
</dbReference>
<feature type="domain" description="UBC core" evidence="2">
    <location>
        <begin position="279"/>
        <end position="442"/>
    </location>
</feature>
<dbReference type="SUPFAM" id="SSF54495">
    <property type="entry name" value="UBC-like"/>
    <property type="match status" value="1"/>
</dbReference>
<dbReference type="Pfam" id="PF14111">
    <property type="entry name" value="DUF4283"/>
    <property type="match status" value="1"/>
</dbReference>
<evidence type="ECO:0000313" key="3">
    <source>
        <dbReference type="EMBL" id="KAG6492641.1"/>
    </source>
</evidence>
<dbReference type="PROSITE" id="PS50127">
    <property type="entry name" value="UBC_2"/>
    <property type="match status" value="1"/>
</dbReference>
<dbReference type="InterPro" id="IPR040256">
    <property type="entry name" value="At4g02000-like"/>
</dbReference>
<dbReference type="Gene3D" id="3.10.110.10">
    <property type="entry name" value="Ubiquitin Conjugating Enzyme"/>
    <property type="match status" value="1"/>
</dbReference>
<proteinExistence type="predicted"/>
<dbReference type="Pfam" id="PF00179">
    <property type="entry name" value="UQ_con"/>
    <property type="match status" value="1"/>
</dbReference>